<feature type="domain" description="HD" evidence="1">
    <location>
        <begin position="22"/>
        <end position="140"/>
    </location>
</feature>
<gene>
    <name evidence="2" type="ORF">HMPREF1535_00810</name>
</gene>
<dbReference type="PANTHER" id="PTHR35795">
    <property type="entry name" value="SLR1885 PROTEIN"/>
    <property type="match status" value="1"/>
</dbReference>
<evidence type="ECO:0000259" key="1">
    <source>
        <dbReference type="Pfam" id="PF01966"/>
    </source>
</evidence>
<name>A0A0F5JN23_9BACT</name>
<organism evidence="2 3">
    <name type="scientific">Parabacteroides goldsteinii DSM 19448 = WAL 12034</name>
    <dbReference type="NCBI Taxonomy" id="927665"/>
    <lineage>
        <taxon>Bacteria</taxon>
        <taxon>Pseudomonadati</taxon>
        <taxon>Bacteroidota</taxon>
        <taxon>Bacteroidia</taxon>
        <taxon>Bacteroidales</taxon>
        <taxon>Tannerellaceae</taxon>
        <taxon>Parabacteroides</taxon>
    </lineage>
</organism>
<dbReference type="RefSeq" id="WP_007654918.1">
    <property type="nucleotide sequence ID" value="NZ_KQ033912.1"/>
</dbReference>
<dbReference type="EMBL" id="AQHV01000004">
    <property type="protein sequence ID" value="KKB58985.1"/>
    <property type="molecule type" value="Genomic_DNA"/>
</dbReference>
<dbReference type="CDD" id="cd00077">
    <property type="entry name" value="HDc"/>
    <property type="match status" value="1"/>
</dbReference>
<dbReference type="Proteomes" id="UP000033047">
    <property type="component" value="Unassembled WGS sequence"/>
</dbReference>
<dbReference type="Gene3D" id="1.10.3210.10">
    <property type="entry name" value="Hypothetical protein af1432"/>
    <property type="match status" value="1"/>
</dbReference>
<protein>
    <recommendedName>
        <fullName evidence="1">HD domain-containing protein</fullName>
    </recommendedName>
</protein>
<dbReference type="AlphaFoldDB" id="A0A0F5JN23"/>
<proteinExistence type="predicted"/>
<evidence type="ECO:0000313" key="3">
    <source>
        <dbReference type="Proteomes" id="UP000033047"/>
    </source>
</evidence>
<dbReference type="InterPro" id="IPR006674">
    <property type="entry name" value="HD_domain"/>
</dbReference>
<dbReference type="NCBIfam" id="TIGR00277">
    <property type="entry name" value="HDIG"/>
    <property type="match status" value="1"/>
</dbReference>
<dbReference type="InterPro" id="IPR006675">
    <property type="entry name" value="HDIG_dom"/>
</dbReference>
<accession>A0A0F5JN23</accession>
<dbReference type="STRING" id="927665.HMPREF1535_00810"/>
<dbReference type="Pfam" id="PF01966">
    <property type="entry name" value="HD"/>
    <property type="match status" value="1"/>
</dbReference>
<dbReference type="InterPro" id="IPR051094">
    <property type="entry name" value="Diverse_Catalytic_Enzymes"/>
</dbReference>
<comment type="caution">
    <text evidence="2">The sequence shown here is derived from an EMBL/GenBank/DDBJ whole genome shotgun (WGS) entry which is preliminary data.</text>
</comment>
<sequence>MNPIDIISKYYPAESDAYHILVTHSRSVADKALNLARMHPEMNLDIPFIEEAAMLHDIGIFLCNAPEIGCFGDAEYICHGYLGADLMRKEGFPRHALVCERHTGTGITREMIEERHLPLPSRVMVPVSLEEQLICFADKFYSKTKLDKEKSVEKVKQGLSKYGEDTVIRFDNWCKLFLGE</sequence>
<evidence type="ECO:0000313" key="2">
    <source>
        <dbReference type="EMBL" id="KKB58985.1"/>
    </source>
</evidence>
<dbReference type="HOGENOM" id="CLU_073842_0_1_10"/>
<reference evidence="2 3" key="1">
    <citation type="submission" date="2013-04" db="EMBL/GenBank/DDBJ databases">
        <title>The Genome Sequence of Parabacteroides goldsteinii DSM 19448.</title>
        <authorList>
            <consortium name="The Broad Institute Genomics Platform"/>
            <person name="Earl A."/>
            <person name="Ward D."/>
            <person name="Feldgarden M."/>
            <person name="Gevers D."/>
            <person name="Martens E."/>
            <person name="Sakamoto M."/>
            <person name="Benno Y."/>
            <person name="Song Y."/>
            <person name="Liu C."/>
            <person name="Lee J."/>
            <person name="Bolanos M."/>
            <person name="Vaisanen M.L."/>
            <person name="Finegold S.M."/>
            <person name="Walker B."/>
            <person name="Young S."/>
            <person name="Zeng Q."/>
            <person name="Gargeya S."/>
            <person name="Fitzgerald M."/>
            <person name="Haas B."/>
            <person name="Abouelleil A."/>
            <person name="Allen A.W."/>
            <person name="Alvarado L."/>
            <person name="Arachchi H.M."/>
            <person name="Berlin A.M."/>
            <person name="Chapman S.B."/>
            <person name="Gainer-Dewar J."/>
            <person name="Goldberg J."/>
            <person name="Griggs A."/>
            <person name="Gujja S."/>
            <person name="Hansen M."/>
            <person name="Howarth C."/>
            <person name="Imamovic A."/>
            <person name="Ireland A."/>
            <person name="Larimer J."/>
            <person name="McCowan C."/>
            <person name="Murphy C."/>
            <person name="Pearson M."/>
            <person name="Poon T.W."/>
            <person name="Priest M."/>
            <person name="Roberts A."/>
            <person name="Saif S."/>
            <person name="Shea T."/>
            <person name="Sisk P."/>
            <person name="Sykes S."/>
            <person name="Wortman J."/>
            <person name="Nusbaum C."/>
            <person name="Birren B."/>
        </authorList>
    </citation>
    <scope>NUCLEOTIDE SEQUENCE [LARGE SCALE GENOMIC DNA]</scope>
    <source>
        <strain evidence="2 3">DSM 19448</strain>
    </source>
</reference>
<dbReference type="SUPFAM" id="SSF109604">
    <property type="entry name" value="HD-domain/PDEase-like"/>
    <property type="match status" value="1"/>
</dbReference>
<dbReference type="InterPro" id="IPR003607">
    <property type="entry name" value="HD/PDEase_dom"/>
</dbReference>
<dbReference type="PANTHER" id="PTHR35795:SF1">
    <property type="entry name" value="BIS(5'-NUCLEOSYL)-TETRAPHOSPHATASE, SYMMETRICAL"/>
    <property type="match status" value="1"/>
</dbReference>
<dbReference type="GeneID" id="69982043"/>
<dbReference type="PATRIC" id="fig|927665.4.peg.827"/>